<feature type="domain" description="HhH-GPD" evidence="5">
    <location>
        <begin position="134"/>
        <end position="286"/>
    </location>
</feature>
<dbReference type="Gene3D" id="1.10.1670.10">
    <property type="entry name" value="Helix-hairpin-Helix base-excision DNA repair enzymes (C-terminal)"/>
    <property type="match status" value="1"/>
</dbReference>
<dbReference type="GO" id="GO:0006285">
    <property type="term" value="P:base-excision repair, AP site formation"/>
    <property type="evidence" value="ECO:0007669"/>
    <property type="project" value="TreeGrafter"/>
</dbReference>
<dbReference type="PANTHER" id="PTHR43003">
    <property type="entry name" value="DNA-3-METHYLADENINE GLYCOSYLASE"/>
    <property type="match status" value="1"/>
</dbReference>
<keyword evidence="4" id="KW-0234">DNA repair</keyword>
<accession>A0A853EVQ8</accession>
<dbReference type="Pfam" id="PF06029">
    <property type="entry name" value="AlkA_N"/>
    <property type="match status" value="1"/>
</dbReference>
<comment type="caution">
    <text evidence="7">The sequence shown here is derived from an EMBL/GenBank/DDBJ whole genome shotgun (WGS) entry which is preliminary data.</text>
</comment>
<evidence type="ECO:0000313" key="8">
    <source>
        <dbReference type="Proteomes" id="UP000561011"/>
    </source>
</evidence>
<dbReference type="InterPro" id="IPR051912">
    <property type="entry name" value="Alkylbase_DNA_Glycosylase/TA"/>
</dbReference>
<dbReference type="SMART" id="SM00478">
    <property type="entry name" value="ENDO3c"/>
    <property type="match status" value="1"/>
</dbReference>
<dbReference type="InterPro" id="IPR010316">
    <property type="entry name" value="AlkA_N"/>
</dbReference>
<dbReference type="SUPFAM" id="SSF48150">
    <property type="entry name" value="DNA-glycosylase"/>
    <property type="match status" value="1"/>
</dbReference>
<proteinExistence type="predicted"/>
<feature type="domain" description="DNA-3-methyladenine glycosylase AlkA N-terminal" evidence="6">
    <location>
        <begin position="6"/>
        <end position="124"/>
    </location>
</feature>
<sequence>MSNGLAVRLEHTVPITLEPLMRTVAAHAIPGIETCDLLAARHSRSVRGGELVVTVAWDEPGSVRLSAVDHDGDAPVDAGLVATVRRWLDLDREVEGIDAHLAQSGTLAPLVAARPGLRILGSVDGFETAAMTVIGQQVSLGAARTFGGRLVAALGGDAPAGFRSFPTAEAVAAVDVDTLRSIVGLTGARAATVSALAHAVASGDLLLGMDDDPHAARAALLAVRGIGPWTADYVALRLFGDRDAYPADDLVLKKALGVRTGTAAARLSEDWAPWRAYAVTHLWTQTAFS</sequence>
<dbReference type="GO" id="GO:0032993">
    <property type="term" value="C:protein-DNA complex"/>
    <property type="evidence" value="ECO:0007669"/>
    <property type="project" value="TreeGrafter"/>
</dbReference>
<dbReference type="Gene3D" id="1.10.340.30">
    <property type="entry name" value="Hypothetical protein, domain 2"/>
    <property type="match status" value="1"/>
</dbReference>
<keyword evidence="3" id="KW-0227">DNA damage</keyword>
<dbReference type="SMART" id="SM01009">
    <property type="entry name" value="AlkA_N"/>
    <property type="match status" value="1"/>
</dbReference>
<dbReference type="GO" id="GO:0008725">
    <property type="term" value="F:DNA-3-methyladenine glycosylase activity"/>
    <property type="evidence" value="ECO:0007669"/>
    <property type="project" value="TreeGrafter"/>
</dbReference>
<dbReference type="GO" id="GO:0043916">
    <property type="term" value="F:DNA-7-methylguanine glycosylase activity"/>
    <property type="evidence" value="ECO:0007669"/>
    <property type="project" value="TreeGrafter"/>
</dbReference>
<gene>
    <name evidence="7" type="ORF">HZZ10_10180</name>
</gene>
<dbReference type="InterPro" id="IPR037046">
    <property type="entry name" value="AlkA_N_sf"/>
</dbReference>
<name>A0A853EVQ8_9MICO</name>
<dbReference type="GO" id="GO:0032131">
    <property type="term" value="F:alkylated DNA binding"/>
    <property type="evidence" value="ECO:0007669"/>
    <property type="project" value="TreeGrafter"/>
</dbReference>
<evidence type="ECO:0000259" key="6">
    <source>
        <dbReference type="SMART" id="SM01009"/>
    </source>
</evidence>
<reference evidence="7 8" key="1">
    <citation type="submission" date="2020-07" db="EMBL/GenBank/DDBJ databases">
        <title>MOT database genomes.</title>
        <authorList>
            <person name="Joseph S."/>
            <person name="Aduse-Opoku J."/>
            <person name="Hashim A."/>
            <person name="Wade W."/>
            <person name="Curtis M."/>
        </authorList>
    </citation>
    <scope>NUCLEOTIDE SEQUENCE [LARGE SCALE GENOMIC DNA]</scope>
    <source>
        <strain evidence="7 8">DSM 100099</strain>
    </source>
</reference>
<evidence type="ECO:0000256" key="2">
    <source>
        <dbReference type="ARBA" id="ARBA00012000"/>
    </source>
</evidence>
<dbReference type="PANTHER" id="PTHR43003:SF13">
    <property type="entry name" value="DNA-3-METHYLADENINE GLYCOSYLASE 2"/>
    <property type="match status" value="1"/>
</dbReference>
<dbReference type="InterPro" id="IPR003265">
    <property type="entry name" value="HhH-GPD_domain"/>
</dbReference>
<dbReference type="AlphaFoldDB" id="A0A853EVQ8"/>
<dbReference type="EC" id="3.2.2.21" evidence="2"/>
<dbReference type="EMBL" id="JACBYE010000021">
    <property type="protein sequence ID" value="NYS93884.1"/>
    <property type="molecule type" value="Genomic_DNA"/>
</dbReference>
<evidence type="ECO:0000256" key="1">
    <source>
        <dbReference type="ARBA" id="ARBA00000086"/>
    </source>
</evidence>
<evidence type="ECO:0000256" key="3">
    <source>
        <dbReference type="ARBA" id="ARBA00022763"/>
    </source>
</evidence>
<dbReference type="Pfam" id="PF00730">
    <property type="entry name" value="HhH-GPD"/>
    <property type="match status" value="1"/>
</dbReference>
<dbReference type="GO" id="GO:0006307">
    <property type="term" value="P:DNA alkylation repair"/>
    <property type="evidence" value="ECO:0007669"/>
    <property type="project" value="TreeGrafter"/>
</dbReference>
<dbReference type="Gene3D" id="3.30.310.20">
    <property type="entry name" value="DNA-3-methyladenine glycosylase AlkA, N-terminal domain"/>
    <property type="match status" value="1"/>
</dbReference>
<protein>
    <recommendedName>
        <fullName evidence="2">DNA-3-methyladenine glycosylase II</fullName>
        <ecNumber evidence="2">3.2.2.21</ecNumber>
    </recommendedName>
</protein>
<comment type="catalytic activity">
    <reaction evidence="1">
        <text>Hydrolysis of alkylated DNA, releasing 3-methyladenine, 3-methylguanine, 7-methylguanine and 7-methyladenine.</text>
        <dbReference type="EC" id="3.2.2.21"/>
    </reaction>
</comment>
<keyword evidence="8" id="KW-1185">Reference proteome</keyword>
<dbReference type="SUPFAM" id="SSF55945">
    <property type="entry name" value="TATA-box binding protein-like"/>
    <property type="match status" value="1"/>
</dbReference>
<evidence type="ECO:0000313" key="7">
    <source>
        <dbReference type="EMBL" id="NYS93884.1"/>
    </source>
</evidence>
<dbReference type="InterPro" id="IPR011257">
    <property type="entry name" value="DNA_glycosylase"/>
</dbReference>
<dbReference type="InterPro" id="IPR023170">
    <property type="entry name" value="HhH_base_excis_C"/>
</dbReference>
<dbReference type="GO" id="GO:0005737">
    <property type="term" value="C:cytoplasm"/>
    <property type="evidence" value="ECO:0007669"/>
    <property type="project" value="TreeGrafter"/>
</dbReference>
<dbReference type="RefSeq" id="WP_179913417.1">
    <property type="nucleotide sequence ID" value="NZ_JACBYE010000021.1"/>
</dbReference>
<organism evidence="7 8">
    <name type="scientific">Sanguibacter inulinus</name>
    <dbReference type="NCBI Taxonomy" id="60922"/>
    <lineage>
        <taxon>Bacteria</taxon>
        <taxon>Bacillati</taxon>
        <taxon>Actinomycetota</taxon>
        <taxon>Actinomycetes</taxon>
        <taxon>Micrococcales</taxon>
        <taxon>Sanguibacteraceae</taxon>
        <taxon>Sanguibacter</taxon>
    </lineage>
</organism>
<dbReference type="Proteomes" id="UP000561011">
    <property type="component" value="Unassembled WGS sequence"/>
</dbReference>
<evidence type="ECO:0000256" key="4">
    <source>
        <dbReference type="ARBA" id="ARBA00023204"/>
    </source>
</evidence>
<evidence type="ECO:0000259" key="5">
    <source>
        <dbReference type="SMART" id="SM00478"/>
    </source>
</evidence>